<proteinExistence type="predicted"/>
<accession>A0A9D2MJZ9</accession>
<protein>
    <submittedName>
        <fullName evidence="2">HD domain-containing protein</fullName>
    </submittedName>
</protein>
<reference evidence="2" key="2">
    <citation type="submission" date="2021-04" db="EMBL/GenBank/DDBJ databases">
        <authorList>
            <person name="Gilroy R."/>
        </authorList>
    </citation>
    <scope>NUCLEOTIDE SEQUENCE</scope>
    <source>
        <strain evidence="2">CHK192-8294</strain>
    </source>
</reference>
<dbReference type="SMART" id="SM00471">
    <property type="entry name" value="HDc"/>
    <property type="match status" value="1"/>
</dbReference>
<dbReference type="Pfam" id="PF01966">
    <property type="entry name" value="HD"/>
    <property type="match status" value="1"/>
</dbReference>
<name>A0A9D2MJZ9_9FIRM</name>
<feature type="domain" description="HD/PDEase" evidence="1">
    <location>
        <begin position="8"/>
        <end position="124"/>
    </location>
</feature>
<evidence type="ECO:0000259" key="1">
    <source>
        <dbReference type="SMART" id="SM00471"/>
    </source>
</evidence>
<dbReference type="InterPro" id="IPR006674">
    <property type="entry name" value="HD_domain"/>
</dbReference>
<dbReference type="Gene3D" id="1.10.3210.10">
    <property type="entry name" value="Hypothetical protein af1432"/>
    <property type="match status" value="1"/>
</dbReference>
<dbReference type="InterPro" id="IPR003607">
    <property type="entry name" value="HD/PDEase_dom"/>
</dbReference>
<dbReference type="CDD" id="cd00077">
    <property type="entry name" value="HDc"/>
    <property type="match status" value="1"/>
</dbReference>
<comment type="caution">
    <text evidence="2">The sequence shown here is derived from an EMBL/GenBank/DDBJ whole genome shotgun (WGS) entry which is preliminary data.</text>
</comment>
<evidence type="ECO:0000313" key="3">
    <source>
        <dbReference type="Proteomes" id="UP000823921"/>
    </source>
</evidence>
<dbReference type="SUPFAM" id="SSF109604">
    <property type="entry name" value="HD-domain/PDEase-like"/>
    <property type="match status" value="1"/>
</dbReference>
<gene>
    <name evidence="2" type="ORF">H9712_01215</name>
</gene>
<sequence>MKDIRHHPGVSCFEHSLFVSYVAFRLARRWGRDGRAAARAGLLHDLYLYDPRSLPSYKQCFAHPLAAERNARALCGELSREEENSILAHMWPMARSAPRSRTAAAVCLADKLCATAEVLGVWRRTALYRTACLPRPAFGGNAVKKR</sequence>
<evidence type="ECO:0000313" key="2">
    <source>
        <dbReference type="EMBL" id="HJB79582.1"/>
    </source>
</evidence>
<dbReference type="EMBL" id="DWXO01000015">
    <property type="protein sequence ID" value="HJB79582.1"/>
    <property type="molecule type" value="Genomic_DNA"/>
</dbReference>
<reference evidence="2" key="1">
    <citation type="journal article" date="2021" name="PeerJ">
        <title>Extensive microbial diversity within the chicken gut microbiome revealed by metagenomics and culture.</title>
        <authorList>
            <person name="Gilroy R."/>
            <person name="Ravi A."/>
            <person name="Getino M."/>
            <person name="Pursley I."/>
            <person name="Horton D.L."/>
            <person name="Alikhan N.F."/>
            <person name="Baker D."/>
            <person name="Gharbi K."/>
            <person name="Hall N."/>
            <person name="Watson M."/>
            <person name="Adriaenssens E.M."/>
            <person name="Foster-Nyarko E."/>
            <person name="Jarju S."/>
            <person name="Secka A."/>
            <person name="Antonio M."/>
            <person name="Oren A."/>
            <person name="Chaudhuri R.R."/>
            <person name="La Ragione R."/>
            <person name="Hildebrand F."/>
            <person name="Pallen M.J."/>
        </authorList>
    </citation>
    <scope>NUCLEOTIDE SEQUENCE</scope>
    <source>
        <strain evidence="2">CHK192-8294</strain>
    </source>
</reference>
<organism evidence="2 3">
    <name type="scientific">Candidatus Flavonifractor intestinigallinarum</name>
    <dbReference type="NCBI Taxonomy" id="2838586"/>
    <lineage>
        <taxon>Bacteria</taxon>
        <taxon>Bacillati</taxon>
        <taxon>Bacillota</taxon>
        <taxon>Clostridia</taxon>
        <taxon>Eubacteriales</taxon>
        <taxon>Oscillospiraceae</taxon>
        <taxon>Flavonifractor</taxon>
    </lineage>
</organism>
<dbReference type="AlphaFoldDB" id="A0A9D2MJZ9"/>
<dbReference type="Proteomes" id="UP000823921">
    <property type="component" value="Unassembled WGS sequence"/>
</dbReference>